<dbReference type="InterPro" id="IPR013087">
    <property type="entry name" value="Znf_C2H2_type"/>
</dbReference>
<dbReference type="SUPFAM" id="SSF56219">
    <property type="entry name" value="DNase I-like"/>
    <property type="match status" value="1"/>
</dbReference>
<feature type="domain" description="C2H2-type" evidence="2">
    <location>
        <begin position="2890"/>
        <end position="2911"/>
    </location>
</feature>
<comment type="caution">
    <text evidence="3">The sequence shown here is derived from an EMBL/GenBank/DDBJ whole genome shotgun (WGS) entry which is preliminary data.</text>
</comment>
<dbReference type="InterPro" id="IPR036691">
    <property type="entry name" value="Endo/exonu/phosph_ase_sf"/>
</dbReference>
<sequence length="3096" mass="342584">MGKNKQPAPWQWKRSSEYAQAYSQSGYGKSWQLWQGAWSPRNRATPPTRYDQVATEEDQRVRSGATEAQPSVLTGMDTSVLQAVQKVLTQARRIDARVRKIKEEKVKRTKQWDIYAKDMRAKYLKQQQTFQQDMQKLDQEEAAAISSGTESAQLLTMIVTTGQRPPVAPAETGPDAWDQLLQEDTEMTEPDGFLAHAQALISRAHQMPPSTAFVAAPDNVGSPPSLGSGPPGGPSPGHPPQQPMPPNPSMNIHRGQAAPNPVPAGFMPTGYHAASPGSCSHRAAPFPVSPSHPPLRTEDIKYTETATVEQTAAAAAISATRSPLPAREPVKEATKNLPPKATPGGVSLGQKLEHKREAMKGTATMPFRVPPPGLGTSPEHVDTGEPPGPTAPPNIVDDNIEELNTVSPGFSNLEPILHFPADDHVLLVTLLQCVPADGRPDEHLFDTAVPIKPQRFSAAGSFLRFSSSIRGVGVGGLVAVILDLTHVGGHYFAAVLPQDIHYRTLQEYFLPLTTLDEDPSDVYIGYRDEPWPPQTDVKLTDGDVITVLKQPGGSFHKYRVSTLFEPGAHWNHPKHLFHLNFCTSVCVLYRDKRYCEPEHHHYGRNLVEYVAERLRVNPYCTVMCTFPVSDLDVQGDLCPYVVTVAEVPHPENTGINRDRARDIFVLLDPRPLGHKPCFLFLHHPVVHLPSIEAMLGLSTGRSRRLGVMGGNRQGDDVFVEGCAALVLFAEITDEATSVSEAPSPRDDPLLESPSNQFEEARDADGPRPLGLPLHPVTSTALSSPIGEIWEGGAQLTMEGVELFDPTLPPGQSWNEAFLTNATQGMENPMGQDQAPRGTISTVARDALDAAVTRIQALIFVPDFVPEIVDVAIHLPAAIDSLRSKIQAARSPEQSFSFPMLYQVSPQPLREFAIFVAGPEWQSYTVIVLFDCRRYNHCVFAQAVPGHLSRESLLHAAGVPPDEAVHVYVHGLIQPLAIDQRITLLHGMTISITPRDEGGPACCDLADMLQTADGWDCNAPIPGPAVHFNSHFYLLTEGQPFAFQVKPQGQATFRDDVARAVGSPEHRLSICIVTPRIPDAYPFGYWTSAVLVVTEALSRIPCPPARLPEKRMVLVLDQRRILRGIVWRLVESRVIKVQDIADTYYDICPFRHVVSIEGARNEVRNGESVFILQPGQVLVVEFVPEKCSPTSTDHDTDQPGWPSQTEDHDVTHRYVTAASSLPGATVTETQPGVARSRSPRGRNLQNTACLTTKCPDSVRTSLEPPGPNHKMCKLDLAGKDQDLTSNKVGTEPIVLHDWAPTVQIPLLPIRSLPSGTIGAAARACKLLSEPAGTPWQDSAIDFARDAAQLLGDAWPFPPYRWPIETPEVDDGDSQTIELGEGFMTDIVLFLLTPDYTPERLDLTVQLPQSVEDIVDLAQTCRETARRQLFPVLVEVRQQPDPGWGLFLALPSWLQHRAVVCADLSFFDGRIFAISLHSQTDRYALCDAVGLAPTADVDIYVPEMAAPLPRGADCQLTTGMCIVFVQPGMARPGSFSLRTMLCSHLPWEHSPIFPRDSLENGYCAVGPGGQVLFRLQPERAFYYRADIALLTDLHPLRAVITPAAPQPSDVCVRGWICRAVVAATDRDDQVAWDGTVVPAVPGLLDCRPLMLGWLPVTAPTFWLDLEPIRHALNQSAPAGDPWNDLADYIAKTAAGQQKIWPCPPAELCHAIAAQDISWLAPEMDARVHHAAPIHDGMVHWSDQCIPRAPLHPQQLVPTTQEGESGDSHPKGFSLLAATINIQSLRTKCKYVEDQLVARGIQIAFLQETKLPGGTVTSEHYLRLQTGAESHWGVGIWIHRKLGVLKLGTEALLVDESDVATLHETPRLLVVLLTVGDLRIGLLSGHCPQASRPQERLEFLNTLAPLLQRLKQTNLLIGGIDLNGRIPPNFTGVSGSLEFGEPDETGWSFAPICADAGIWIPSMYTQLHCGDSTTYVHPNGQQHRIDYVFLGGKATVEYAKSNVDGAFDKGSPQEDHMLLQLSIKGSLAASRRPSRLLRPTYDREKILSVEGRERVRCTLAAFQHPAWDVHPDQHCLQLEEFLRNALDDHFAKPPVQRRASYIPDTVWRLREAKVGFRRRVRHRVSLWKDVQCRAFHQWRTEQSYDVEVLLGKQSLLYEIAAAAIRLATAAIKRGIAKAKNAFLYQIAGESQQGAAKIMQRVKQAGVGGSKTRPVSRPLPLLLHPDTGEMIMNRSQRDDVWMLHFGKQEQGQALPTAEFIRTAAFSCYDENVAWSAEMLPTYTDIEKVLRGIHRNKAAGLDNIPGELLRAAPADTARLLFPLFLKSMLLQCQPLQWRGGVLYEAFKRSGLQSSVDNYRSLFVSSYVAKTYHRTVRDKTQALCRDELHPLHLGSKKHAPVTFAALFVLSHLRRSQRLGRSAAVLFLDTSAAYYRIVRELAIGDIRADATVITLFRRFGLDDEDINELMSTVKEGGMLAQAGAPDALRQVVKDIHLHTWFVSRFSDGTKVCSSLAGSRPGESWADLIYAFIYSRVLHKIQEFALAEGLSFTVSFDETEGPFPTTTGATDLVATDTTWADDSAFPLEDESPERLMQKTVRLCTLVISFCEGHGMAPNLKRGKTSVLISLSGKGCKRVRGRYFPAGAKSLHLPDLNVGVVVADQYKHLGGYLDCKLTMKPEARFRLAQAASSYTAAKALLLNSPRLDIKTRAALFASAVTPTFFNIGLWLPSGQAWEMLSNGYSKLVRRLLITNVGAHRAFHVPLPFAHWSTGCWRLDLVARRARLSLLVSLVQAGPPLLWAMLQNEMCWFKVLQVDLQWFVKTEEDSWPRPASCAWPEWHHLLKTAPQRFKRSLRRKLDRAHELQCRQDTALIGQWHCYRTLIDRLPPLTKTLAWTCRLCNKSLSTKAALGAHFFKVHGRVAEYRLVACGTRCDACNTNFWTEGRLAAHLRASPGCVSSLRQRGNQAEQVRPGFGSKKRRQDDSVAFTLSLPSRQGSIPSAPECPDWGKEQRCVYQELCARLFEVEADVTTAALLPSILCILRQKPLYPEEVLSILETIIEEVLLQVLDSARSGLWAEPRWEADWQQNYSQAEVSAVVEVRPP</sequence>
<evidence type="ECO:0000313" key="3">
    <source>
        <dbReference type="EMBL" id="OLQ07940.1"/>
    </source>
</evidence>
<evidence type="ECO:0000259" key="2">
    <source>
        <dbReference type="PROSITE" id="PS00028"/>
    </source>
</evidence>
<dbReference type="PROSITE" id="PS00028">
    <property type="entry name" value="ZINC_FINGER_C2H2_1"/>
    <property type="match status" value="1"/>
</dbReference>
<evidence type="ECO:0000313" key="4">
    <source>
        <dbReference type="Proteomes" id="UP000186817"/>
    </source>
</evidence>
<evidence type="ECO:0000256" key="1">
    <source>
        <dbReference type="SAM" id="MobiDB-lite"/>
    </source>
</evidence>
<feature type="compositionally biased region" description="Pro residues" evidence="1">
    <location>
        <begin position="231"/>
        <end position="248"/>
    </location>
</feature>
<protein>
    <recommendedName>
        <fullName evidence="2">C2H2-type domain-containing protein</fullName>
    </recommendedName>
</protein>
<dbReference type="EMBL" id="LSRX01000128">
    <property type="protein sequence ID" value="OLQ07940.1"/>
    <property type="molecule type" value="Genomic_DNA"/>
</dbReference>
<organism evidence="3 4">
    <name type="scientific">Symbiodinium microadriaticum</name>
    <name type="common">Dinoflagellate</name>
    <name type="synonym">Zooxanthella microadriatica</name>
    <dbReference type="NCBI Taxonomy" id="2951"/>
    <lineage>
        <taxon>Eukaryota</taxon>
        <taxon>Sar</taxon>
        <taxon>Alveolata</taxon>
        <taxon>Dinophyceae</taxon>
        <taxon>Suessiales</taxon>
        <taxon>Symbiodiniaceae</taxon>
        <taxon>Symbiodinium</taxon>
    </lineage>
</organism>
<feature type="region of interest" description="Disordered" evidence="1">
    <location>
        <begin position="318"/>
        <end position="347"/>
    </location>
</feature>
<name>A0A1Q9EKJ4_SYMMI</name>
<reference evidence="3 4" key="1">
    <citation type="submission" date="2016-02" db="EMBL/GenBank/DDBJ databases">
        <title>Genome analysis of coral dinoflagellate symbionts highlights evolutionary adaptations to a symbiotic lifestyle.</title>
        <authorList>
            <person name="Aranda M."/>
            <person name="Li Y."/>
            <person name="Liew Y.J."/>
            <person name="Baumgarten S."/>
            <person name="Simakov O."/>
            <person name="Wilson M."/>
            <person name="Piel J."/>
            <person name="Ashoor H."/>
            <person name="Bougouffa S."/>
            <person name="Bajic V.B."/>
            <person name="Ryu T."/>
            <person name="Ravasi T."/>
            <person name="Bayer T."/>
            <person name="Micklem G."/>
            <person name="Kim H."/>
            <person name="Bhak J."/>
            <person name="Lajeunesse T.C."/>
            <person name="Voolstra C.R."/>
        </authorList>
    </citation>
    <scope>NUCLEOTIDE SEQUENCE [LARGE SCALE GENOMIC DNA]</scope>
    <source>
        <strain evidence="3 4">CCMP2467</strain>
    </source>
</reference>
<dbReference type="Gene3D" id="3.60.10.10">
    <property type="entry name" value="Endonuclease/exonuclease/phosphatase"/>
    <property type="match status" value="1"/>
</dbReference>
<feature type="region of interest" description="Disordered" evidence="1">
    <location>
        <begin position="736"/>
        <end position="770"/>
    </location>
</feature>
<dbReference type="OrthoDB" id="10296868at2759"/>
<feature type="region of interest" description="Disordered" evidence="1">
    <location>
        <begin position="212"/>
        <end position="265"/>
    </location>
</feature>
<keyword evidence="4" id="KW-1185">Reference proteome</keyword>
<proteinExistence type="predicted"/>
<accession>A0A1Q9EKJ4</accession>
<feature type="region of interest" description="Disordered" evidence="1">
    <location>
        <begin position="363"/>
        <end position="391"/>
    </location>
</feature>
<dbReference type="Proteomes" id="UP000186817">
    <property type="component" value="Unassembled WGS sequence"/>
</dbReference>
<gene>
    <name evidence="3" type="ORF">AK812_SmicGene8608</name>
</gene>
<feature type="region of interest" description="Disordered" evidence="1">
    <location>
        <begin position="38"/>
        <end position="66"/>
    </location>
</feature>